<keyword evidence="3" id="KW-1185">Reference proteome</keyword>
<accession>A0ABW9AXM0</accession>
<feature type="region of interest" description="Disordered" evidence="1">
    <location>
        <begin position="40"/>
        <end position="60"/>
    </location>
</feature>
<evidence type="ECO:0000313" key="3">
    <source>
        <dbReference type="Proteomes" id="UP001629230"/>
    </source>
</evidence>
<comment type="caution">
    <text evidence="2">The sequence shown here is derived from an EMBL/GenBank/DDBJ whole genome shotgun (WGS) entry which is preliminary data.</text>
</comment>
<evidence type="ECO:0000313" key="2">
    <source>
        <dbReference type="EMBL" id="MFM0004748.1"/>
    </source>
</evidence>
<dbReference type="EMBL" id="JAQQEZ010000023">
    <property type="protein sequence ID" value="MFM0004748.1"/>
    <property type="molecule type" value="Genomic_DNA"/>
</dbReference>
<gene>
    <name evidence="2" type="ORF">PQR57_27435</name>
</gene>
<organism evidence="2 3">
    <name type="scientific">Paraburkholderia dipogonis</name>
    <dbReference type="NCBI Taxonomy" id="1211383"/>
    <lineage>
        <taxon>Bacteria</taxon>
        <taxon>Pseudomonadati</taxon>
        <taxon>Pseudomonadota</taxon>
        <taxon>Betaproteobacteria</taxon>
        <taxon>Burkholderiales</taxon>
        <taxon>Burkholderiaceae</taxon>
        <taxon>Paraburkholderia</taxon>
    </lineage>
</organism>
<evidence type="ECO:0000256" key="1">
    <source>
        <dbReference type="SAM" id="MobiDB-lite"/>
    </source>
</evidence>
<protein>
    <submittedName>
        <fullName evidence="2">Uncharacterized protein</fullName>
    </submittedName>
</protein>
<reference evidence="2 3" key="1">
    <citation type="journal article" date="2024" name="Chem. Sci.">
        <title>Discovery of megapolipeptins by genome mining of a Burkholderiales bacteria collection.</title>
        <authorList>
            <person name="Paulo B.S."/>
            <person name="Recchia M.J.J."/>
            <person name="Lee S."/>
            <person name="Fergusson C.H."/>
            <person name="Romanowski S.B."/>
            <person name="Hernandez A."/>
            <person name="Krull N."/>
            <person name="Liu D.Y."/>
            <person name="Cavanagh H."/>
            <person name="Bos A."/>
            <person name="Gray C.A."/>
            <person name="Murphy B.T."/>
            <person name="Linington R.G."/>
            <person name="Eustaquio A.S."/>
        </authorList>
    </citation>
    <scope>NUCLEOTIDE SEQUENCE [LARGE SCALE GENOMIC DNA]</scope>
    <source>
        <strain evidence="2 3">RL17-350-BIC-A</strain>
    </source>
</reference>
<dbReference type="Proteomes" id="UP001629230">
    <property type="component" value="Unassembled WGS sequence"/>
</dbReference>
<dbReference type="RefSeq" id="WP_408179577.1">
    <property type="nucleotide sequence ID" value="NZ_JAQQEZ010000023.1"/>
</dbReference>
<name>A0ABW9AXM0_9BURK</name>
<proteinExistence type="predicted"/>
<sequence>MLLTPAAMKVTDPHVTLQTEPFLRYDRNVVGGQLAESYLRQHGTTPHQRCELDGLGAYPG</sequence>